<dbReference type="EMBL" id="JAUNZN010000009">
    <property type="protein sequence ID" value="KAK4815593.1"/>
    <property type="molecule type" value="Genomic_DNA"/>
</dbReference>
<reference evidence="3 4" key="1">
    <citation type="journal article" date="2023" name="J. Hered.">
        <title>Chromosome-level genome of the wood stork (Mycteria americana) provides insight into avian chromosome evolution.</title>
        <authorList>
            <person name="Flamio R. Jr."/>
            <person name="Ramstad K.M."/>
        </authorList>
    </citation>
    <scope>NUCLEOTIDE SEQUENCE [LARGE SCALE GENOMIC DNA]</scope>
    <source>
        <strain evidence="3">JAX WOST 10</strain>
    </source>
</reference>
<dbReference type="SUPFAM" id="SSF53098">
    <property type="entry name" value="Ribonuclease H-like"/>
    <property type="match status" value="1"/>
</dbReference>
<protein>
    <recommendedName>
        <fullName evidence="2">Integrase catalytic domain-containing protein</fullName>
    </recommendedName>
</protein>
<gene>
    <name evidence="3" type="ORF">QYF61_004808</name>
</gene>
<dbReference type="Gene3D" id="3.30.420.10">
    <property type="entry name" value="Ribonuclease H-like superfamily/Ribonuclease H"/>
    <property type="match status" value="1"/>
</dbReference>
<dbReference type="InterPro" id="IPR012337">
    <property type="entry name" value="RNaseH-like_sf"/>
</dbReference>
<sequence>MHCNQASQAVKPSVVWRIDYITLPQTCQGKCHVLTMVEATTGWLETMAPCHCLEHYLGLEKQVLWRHGTPERTESDNGTHFQNYFVDTWAKEHGTEWTFPTQTDMPVCRCAATAVCRADCGGCRCARQPCGTLRSATCAPAGESLWRQKRRGCLAPPHPKKPDMIISFQRPEVASVDRLCAVQSSCFKTCHMTRGKRLESEDILQRTALEKKEQQHAMPTSRLNFTPNFSTSSP</sequence>
<keyword evidence="4" id="KW-1185">Reference proteome</keyword>
<dbReference type="GO" id="GO:0003676">
    <property type="term" value="F:nucleic acid binding"/>
    <property type="evidence" value="ECO:0007669"/>
    <property type="project" value="InterPro"/>
</dbReference>
<dbReference type="InterPro" id="IPR001584">
    <property type="entry name" value="Integrase_cat-core"/>
</dbReference>
<proteinExistence type="predicted"/>
<evidence type="ECO:0000259" key="2">
    <source>
        <dbReference type="Pfam" id="PF00665"/>
    </source>
</evidence>
<dbReference type="GO" id="GO:0015074">
    <property type="term" value="P:DNA integration"/>
    <property type="evidence" value="ECO:0007669"/>
    <property type="project" value="InterPro"/>
</dbReference>
<evidence type="ECO:0000313" key="3">
    <source>
        <dbReference type="EMBL" id="KAK4815593.1"/>
    </source>
</evidence>
<evidence type="ECO:0000313" key="4">
    <source>
        <dbReference type="Proteomes" id="UP001333110"/>
    </source>
</evidence>
<feature type="region of interest" description="Disordered" evidence="1">
    <location>
        <begin position="211"/>
        <end position="234"/>
    </location>
</feature>
<feature type="domain" description="Integrase catalytic" evidence="2">
    <location>
        <begin position="11"/>
        <end position="99"/>
    </location>
</feature>
<organism evidence="3 4">
    <name type="scientific">Mycteria americana</name>
    <name type="common">Wood stork</name>
    <dbReference type="NCBI Taxonomy" id="33587"/>
    <lineage>
        <taxon>Eukaryota</taxon>
        <taxon>Metazoa</taxon>
        <taxon>Chordata</taxon>
        <taxon>Craniata</taxon>
        <taxon>Vertebrata</taxon>
        <taxon>Euteleostomi</taxon>
        <taxon>Archelosauria</taxon>
        <taxon>Archosauria</taxon>
        <taxon>Dinosauria</taxon>
        <taxon>Saurischia</taxon>
        <taxon>Theropoda</taxon>
        <taxon>Coelurosauria</taxon>
        <taxon>Aves</taxon>
        <taxon>Neognathae</taxon>
        <taxon>Neoaves</taxon>
        <taxon>Aequornithes</taxon>
        <taxon>Ciconiiformes</taxon>
        <taxon>Ciconiidae</taxon>
        <taxon>Mycteria</taxon>
    </lineage>
</organism>
<dbReference type="InterPro" id="IPR036397">
    <property type="entry name" value="RNaseH_sf"/>
</dbReference>
<evidence type="ECO:0000256" key="1">
    <source>
        <dbReference type="SAM" id="MobiDB-lite"/>
    </source>
</evidence>
<name>A0AAN7MT83_MYCAM</name>
<accession>A0AAN7MT83</accession>
<dbReference type="Pfam" id="PF00665">
    <property type="entry name" value="rve"/>
    <property type="match status" value="1"/>
</dbReference>
<dbReference type="AlphaFoldDB" id="A0AAN7MT83"/>
<dbReference type="Proteomes" id="UP001333110">
    <property type="component" value="Unassembled WGS sequence"/>
</dbReference>
<comment type="caution">
    <text evidence="3">The sequence shown here is derived from an EMBL/GenBank/DDBJ whole genome shotgun (WGS) entry which is preliminary data.</text>
</comment>
<feature type="compositionally biased region" description="Polar residues" evidence="1">
    <location>
        <begin position="217"/>
        <end position="234"/>
    </location>
</feature>